<feature type="domain" description="Methyltransferase type 11" evidence="2">
    <location>
        <begin position="69"/>
        <end position="167"/>
    </location>
</feature>
<protein>
    <recommendedName>
        <fullName evidence="2">Methyltransferase type 11 domain-containing protein</fullName>
    </recommendedName>
</protein>
<dbReference type="PANTHER" id="PTHR44068:SF11">
    <property type="entry name" value="GERANYL DIPHOSPHATE 2-C-METHYLTRANSFERASE"/>
    <property type="match status" value="1"/>
</dbReference>
<evidence type="ECO:0000313" key="3">
    <source>
        <dbReference type="EMBL" id="GAG78495.1"/>
    </source>
</evidence>
<dbReference type="PANTHER" id="PTHR44068">
    <property type="entry name" value="ZGC:194242"/>
    <property type="match status" value="1"/>
</dbReference>
<dbReference type="InterPro" id="IPR050447">
    <property type="entry name" value="Erg6_SMT_methyltransf"/>
</dbReference>
<accession>X1A8A4</accession>
<dbReference type="Pfam" id="PF08241">
    <property type="entry name" value="Methyltransf_11"/>
    <property type="match status" value="1"/>
</dbReference>
<feature type="non-terminal residue" evidence="3">
    <location>
        <position position="239"/>
    </location>
</feature>
<organism evidence="3">
    <name type="scientific">marine sediment metagenome</name>
    <dbReference type="NCBI Taxonomy" id="412755"/>
    <lineage>
        <taxon>unclassified sequences</taxon>
        <taxon>metagenomes</taxon>
        <taxon>ecological metagenomes</taxon>
    </lineage>
</organism>
<dbReference type="GO" id="GO:0008757">
    <property type="term" value="F:S-adenosylmethionine-dependent methyltransferase activity"/>
    <property type="evidence" value="ECO:0007669"/>
    <property type="project" value="InterPro"/>
</dbReference>
<dbReference type="CDD" id="cd02440">
    <property type="entry name" value="AdoMet_MTases"/>
    <property type="match status" value="1"/>
</dbReference>
<proteinExistence type="predicted"/>
<dbReference type="EMBL" id="BART01018827">
    <property type="protein sequence ID" value="GAG78495.1"/>
    <property type="molecule type" value="Genomic_DNA"/>
</dbReference>
<dbReference type="InterPro" id="IPR029063">
    <property type="entry name" value="SAM-dependent_MTases_sf"/>
</dbReference>
<evidence type="ECO:0000259" key="2">
    <source>
        <dbReference type="Pfam" id="PF08241"/>
    </source>
</evidence>
<sequence>MSYKETINKQYEQSDLASKISSALQSEGKNTIKLIRESLASFEDLHVRGRLATIELAQEAGIRDDMHILDIGCGIGGPARAIAAKFGCSVTGIDLCKEYCQAAEILNNIAGLGEKIRIQEGNALDMPFNNESFDLVFIQHVLMNIEDKKHILSQIHQILHPKGRLAIYEICAGVNSPVIFPVVWANDPSINFLLSPEGLRQTITLSGFKELSWKDETSKVIEDFQRIRSSRVKKTPQLI</sequence>
<comment type="caution">
    <text evidence="3">The sequence shown here is derived from an EMBL/GenBank/DDBJ whole genome shotgun (WGS) entry which is preliminary data.</text>
</comment>
<dbReference type="AlphaFoldDB" id="X1A8A4"/>
<dbReference type="Gene3D" id="3.40.50.150">
    <property type="entry name" value="Vaccinia Virus protein VP39"/>
    <property type="match status" value="1"/>
</dbReference>
<evidence type="ECO:0000256" key="1">
    <source>
        <dbReference type="ARBA" id="ARBA00022679"/>
    </source>
</evidence>
<keyword evidence="1" id="KW-0808">Transferase</keyword>
<dbReference type="SUPFAM" id="SSF53335">
    <property type="entry name" value="S-adenosyl-L-methionine-dependent methyltransferases"/>
    <property type="match status" value="1"/>
</dbReference>
<dbReference type="InterPro" id="IPR013216">
    <property type="entry name" value="Methyltransf_11"/>
</dbReference>
<gene>
    <name evidence="3" type="ORF">S01H4_35408</name>
</gene>
<reference evidence="3" key="1">
    <citation type="journal article" date="2014" name="Front. Microbiol.">
        <title>High frequency of phylogenetically diverse reductive dehalogenase-homologous genes in deep subseafloor sedimentary metagenomes.</title>
        <authorList>
            <person name="Kawai M."/>
            <person name="Futagami T."/>
            <person name="Toyoda A."/>
            <person name="Takaki Y."/>
            <person name="Nishi S."/>
            <person name="Hori S."/>
            <person name="Arai W."/>
            <person name="Tsubouchi T."/>
            <person name="Morono Y."/>
            <person name="Uchiyama I."/>
            <person name="Ito T."/>
            <person name="Fujiyama A."/>
            <person name="Inagaki F."/>
            <person name="Takami H."/>
        </authorList>
    </citation>
    <scope>NUCLEOTIDE SEQUENCE</scope>
    <source>
        <strain evidence="3">Expedition CK06-06</strain>
    </source>
</reference>
<name>X1A8A4_9ZZZZ</name>